<evidence type="ECO:0000313" key="2">
    <source>
        <dbReference type="EMBL" id="MCC9035438.1"/>
    </source>
</evidence>
<comment type="caution">
    <text evidence="2">The sequence shown here is derived from an EMBL/GenBank/DDBJ whole genome shotgun (WGS) entry which is preliminary data.</text>
</comment>
<protein>
    <recommendedName>
        <fullName evidence="5">Alpha/beta hydrolase</fullName>
    </recommendedName>
</protein>
<dbReference type="RefSeq" id="WP_191178819.1">
    <property type="nucleotide sequence ID" value="NZ_JACXXP010000005.1"/>
</dbReference>
<organism evidence="2 4">
    <name type="scientific">Chryseobacterium muglaense</name>
    <dbReference type="NCBI Taxonomy" id="2893752"/>
    <lineage>
        <taxon>Bacteria</taxon>
        <taxon>Pseudomonadati</taxon>
        <taxon>Bacteroidota</taxon>
        <taxon>Flavobacteriia</taxon>
        <taxon>Flavobacteriales</taxon>
        <taxon>Weeksellaceae</taxon>
        <taxon>Chryseobacterium group</taxon>
        <taxon>Chryseobacterium</taxon>
    </lineage>
</organism>
<name>A0A9Q3YSJ5_9FLAO</name>
<evidence type="ECO:0000313" key="1">
    <source>
        <dbReference type="EMBL" id="MBD3904246.1"/>
    </source>
</evidence>
<evidence type="ECO:0008006" key="5">
    <source>
        <dbReference type="Google" id="ProtNLM"/>
    </source>
</evidence>
<gene>
    <name evidence="1" type="ORF">IEW27_06490</name>
    <name evidence="2" type="ORF">LNP80_14405</name>
</gene>
<dbReference type="AlphaFoldDB" id="A0A9Q3YSJ5"/>
<dbReference type="InterPro" id="IPR053145">
    <property type="entry name" value="AB_hydrolase_Est10"/>
</dbReference>
<evidence type="ECO:0000313" key="3">
    <source>
        <dbReference type="Proteomes" id="UP000603715"/>
    </source>
</evidence>
<proteinExistence type="predicted"/>
<reference evidence="3" key="2">
    <citation type="submission" date="2023-07" db="EMBL/GenBank/DDBJ databases">
        <title>Description of novel Chryseobacterium sp. strain C-2.</title>
        <authorList>
            <person name="Saticioglu I.B."/>
        </authorList>
    </citation>
    <scope>NUCLEOTIDE SEQUENCE [LARGE SCALE GENOMIC DNA]</scope>
    <source>
        <strain evidence="3">C-2</strain>
    </source>
</reference>
<dbReference type="PANTHER" id="PTHR43265">
    <property type="entry name" value="ESTERASE ESTD"/>
    <property type="match status" value="1"/>
</dbReference>
<reference evidence="1" key="3">
    <citation type="submission" date="2024-05" db="EMBL/GenBank/DDBJ databases">
        <title>Description of novel Chryseobacterium sp. strain C-2.</title>
        <authorList>
            <person name="Saticioglu I.B."/>
        </authorList>
    </citation>
    <scope>NUCLEOTIDE SEQUENCE</scope>
    <source>
        <strain evidence="1">C-2</strain>
    </source>
</reference>
<keyword evidence="3" id="KW-1185">Reference proteome</keyword>
<dbReference type="EMBL" id="JAJJML010000001">
    <property type="protein sequence ID" value="MCC9035438.1"/>
    <property type="molecule type" value="Genomic_DNA"/>
</dbReference>
<evidence type="ECO:0000313" key="4">
    <source>
        <dbReference type="Proteomes" id="UP001107960"/>
    </source>
</evidence>
<accession>A0A9Q3YSJ5</accession>
<dbReference type="SUPFAM" id="SSF53474">
    <property type="entry name" value="alpha/beta-Hydrolases"/>
    <property type="match status" value="1"/>
</dbReference>
<reference evidence="2" key="1">
    <citation type="submission" date="2021-11" db="EMBL/GenBank/DDBJ databases">
        <title>Description of novel Chryseobacterium species.</title>
        <authorList>
            <person name="Saticioglu I.B."/>
            <person name="Ay H."/>
            <person name="Altun S."/>
            <person name="Duman M."/>
        </authorList>
    </citation>
    <scope>NUCLEOTIDE SEQUENCE</scope>
    <source>
        <strain evidence="2">C-39</strain>
    </source>
</reference>
<dbReference type="InterPro" id="IPR029058">
    <property type="entry name" value="AB_hydrolase_fold"/>
</dbReference>
<dbReference type="PANTHER" id="PTHR43265:SF1">
    <property type="entry name" value="ESTERASE ESTD"/>
    <property type="match status" value="1"/>
</dbReference>
<dbReference type="GO" id="GO:0052689">
    <property type="term" value="F:carboxylic ester hydrolase activity"/>
    <property type="evidence" value="ECO:0007669"/>
    <property type="project" value="TreeGrafter"/>
</dbReference>
<dbReference type="Proteomes" id="UP000603715">
    <property type="component" value="Unassembled WGS sequence"/>
</dbReference>
<dbReference type="EMBL" id="JACXXP010000005">
    <property type="protein sequence ID" value="MBD3904246.1"/>
    <property type="molecule type" value="Genomic_DNA"/>
</dbReference>
<dbReference type="Proteomes" id="UP001107960">
    <property type="component" value="Unassembled WGS sequence"/>
</dbReference>
<dbReference type="Gene3D" id="3.40.50.1820">
    <property type="entry name" value="alpha/beta hydrolase"/>
    <property type="match status" value="1"/>
</dbReference>
<sequence length="340" mass="39704">MKLRISFLFIILSQFFISQQGKIINNQSTAFEISDKDDSIEFIVYDTQLNLKKPVFLWCQGSLPYPIYVDSKEEGLWIIGGGITNFDVENIVKNYHLVIISMPKTPLIADEKDINESYWYYGNSKNENQPTLEFQKADYLENYVNRAQKVLKFLNKQKWVNRSKLIVAGSSQGSKVATKIAASNKNVTKLGLFSANPFGRIDQNIRQYRKQAEQKQISWEAADKGIEEEYQMFRDAYDPKKLAQKPELLAWKSFSVPLLDDWLQFKKPIYLAYGTHDIASDLNDLVPLYFIRENNSNLTLKRYLNLEHNFFEVENGKPNHEKPHWEEVMNDFVAWTLKKK</sequence>